<feature type="compositionally biased region" description="Basic and acidic residues" evidence="6">
    <location>
        <begin position="1318"/>
        <end position="1336"/>
    </location>
</feature>
<evidence type="ECO:0000256" key="2">
    <source>
        <dbReference type="ARBA" id="ARBA00022553"/>
    </source>
</evidence>
<feature type="compositionally biased region" description="Polar residues" evidence="6">
    <location>
        <begin position="1238"/>
        <end position="1251"/>
    </location>
</feature>
<feature type="region of interest" description="Disordered" evidence="6">
    <location>
        <begin position="574"/>
        <end position="774"/>
    </location>
</feature>
<feature type="compositionally biased region" description="Polar residues" evidence="6">
    <location>
        <begin position="864"/>
        <end position="873"/>
    </location>
</feature>
<organism evidence="8 9">
    <name type="scientific">Halocaridina rubra</name>
    <name type="common">Hawaiian red shrimp</name>
    <dbReference type="NCBI Taxonomy" id="373956"/>
    <lineage>
        <taxon>Eukaryota</taxon>
        <taxon>Metazoa</taxon>
        <taxon>Ecdysozoa</taxon>
        <taxon>Arthropoda</taxon>
        <taxon>Crustacea</taxon>
        <taxon>Multicrustacea</taxon>
        <taxon>Malacostraca</taxon>
        <taxon>Eumalacostraca</taxon>
        <taxon>Eucarida</taxon>
        <taxon>Decapoda</taxon>
        <taxon>Pleocyemata</taxon>
        <taxon>Caridea</taxon>
        <taxon>Atyoidea</taxon>
        <taxon>Atyidae</taxon>
        <taxon>Halocaridina</taxon>
    </lineage>
</organism>
<feature type="region of interest" description="Disordered" evidence="6">
    <location>
        <begin position="916"/>
        <end position="1728"/>
    </location>
</feature>
<name>A0AAN8XC06_HALRR</name>
<feature type="region of interest" description="Disordered" evidence="6">
    <location>
        <begin position="1"/>
        <end position="67"/>
    </location>
</feature>
<dbReference type="InterPro" id="IPR051579">
    <property type="entry name" value="DDR_Transcriptional_Reg"/>
</dbReference>
<feature type="region of interest" description="Disordered" evidence="6">
    <location>
        <begin position="167"/>
        <end position="203"/>
    </location>
</feature>
<feature type="compositionally biased region" description="Basic and acidic residues" evidence="6">
    <location>
        <begin position="764"/>
        <end position="774"/>
    </location>
</feature>
<feature type="compositionally biased region" description="Polar residues" evidence="6">
    <location>
        <begin position="1120"/>
        <end position="1131"/>
    </location>
</feature>
<feature type="compositionally biased region" description="Polar residues" evidence="6">
    <location>
        <begin position="513"/>
        <end position="529"/>
    </location>
</feature>
<feature type="compositionally biased region" description="Polar residues" evidence="6">
    <location>
        <begin position="1445"/>
        <end position="1457"/>
    </location>
</feature>
<keyword evidence="3" id="KW-0227">DNA damage</keyword>
<keyword evidence="2" id="KW-0597">Phosphoprotein</keyword>
<reference evidence="8 9" key="1">
    <citation type="submission" date="2023-11" db="EMBL/GenBank/DDBJ databases">
        <title>Halocaridina rubra genome assembly.</title>
        <authorList>
            <person name="Smith C."/>
        </authorList>
    </citation>
    <scope>NUCLEOTIDE SEQUENCE [LARGE SCALE GENOMIC DNA]</scope>
    <source>
        <strain evidence="8">EP-1</strain>
        <tissue evidence="8">Whole</tissue>
    </source>
</reference>
<feature type="compositionally biased region" description="Basic and acidic residues" evidence="6">
    <location>
        <begin position="1080"/>
        <end position="1104"/>
    </location>
</feature>
<sequence>SADKNKENESFLFKSSHSFPKKSLEKGKCDDKEKDHDYNSDASTDIEDDIPTQLFSATPPNKVLDNEDRDIFNQPTQVYAHSPVTPNTRVIVDANTSAPENADDSQDADDTQDVLDAFLKSEAMEKDESLSSKNENKDDDDEYIPTQLFMDDRCEEIFKRPLTFAPKCKKRASGSPKSSKNEEEDEEMNVSTQPYVQSPDDVPTIRYDEDLFDAPTQLYDADAGNLAQKFKTGKLSDADCKADYANDIYNLPTQPYSADSSAQNRKSESQSDVNSKIDNAEDVYNQPTQLYSADSSADSKTAKDDDVYNQPTQPYVSSERGGNNASGDCEFQNPSISTDIASVPTQVFDCKSPGTLKKKNSCIDDDDLAPTQLYDDNLGILKTGEFTTPDKSCTCNSNMADTSKINQYAPPAKSCDDNEQDIAPTQLYDEKSFDNSKNERVNTSYENSFINDQEMAPTQLYDDKLVTSKNNLKNPDKMSIYDDENLTPTQLYKPPIMSRSQREIDFFDDDDLPSTQLYSAPPAETSTPKLTLYKRNISSVCLHTDDSQVKMPEQTKSFENDDDDLAPTQLYQPKDWKQSEQSASPQDIPQAGGNSDEDLPSTQLFDTKCDNLSKSDTVGFDMSQPDNLPEEGRKIKELDGSGSLQRGPSKVWDALDADETQDINLDAAVSMEKTPVKQMTPAKRDLEKKKVDLESDADSDSSDTLLKDESSSHKGEESKTDEMKVIDQEDNNNVENDIKDSSSFMEEVIIQNYNSDESTDMEEDMHNHDYCDKDYSETHRENNKAFMKLRTSLKSLEEEESSIYKSSSKQEILATISNSSGQNNNLEKVQEPESTERRDYVKLTSTDDGAPEKRKTRASGKFQAHQTWHSSPIENRGGRVIPNCLETAPVAVLEGQFANTEYSQESEYMSNIPRGYKGKRVIDDSSSESEMESEMLNTSKKLFELMPSPSIKLSSKNSKKQKKLDEQTPKNKAKRKLSCKIEDSDDENRHIPTTLSLDQSPTKRLRSRGSESFKGGEEEMKKKLVRSKKKGNDKSKSQKSLSGGCPSDLGLSPGKGKQDTVKDESSEPSKGLKLRRKNESKKNTSDSDSKVSRTEEEKKVERSHPSRVRKPRGQNETKMDSGTTVDRNTVNAEKPLNSESDSRESRDTMKSAKTKHSSAESDALNEVKCNVKSKKKSNEDADMNMTDSSDSVGTEVTVADIRAGKRPLKRSYSISSTTSIQSLGNDSNVIVHVRGKGSASSSDTEAVTPSNRKMETQKSKALDKGSVVTRRELSKGKINEKYLESTDDVGLYNPPAKDVDELCGSHDENPKHTSSRGKNNDSEDKHVSDVKDDKFKPTNKKNNNNTNIIHNRSSGRSRKVPIRYSPERDEPVVTKLKGKTERITRRRTVALSSQDSEDLSRTKQSRRGRLSTLDEEMEIVSVRKQSIPDPESVISNGGKSKKLFASSSSRGRGSTLAQEKESASSDSQESSVSSRRRTSIANQESSVSSRRSARNTIARVASNDDSIDVSTFTVKKESEDQSRGSQESSKVSKGSRKSKVKVDACADELATKEPPTQPMRTRQSNASSETLDPSFDKPPRRRRANLSLDPIDKILSKNFKGTRTQRKRNCSLPLQKQSDSATKKVGGVSAERKSLERDKATASRDEKPLSIEVDASNTSKDFVENKKASTRSSSANTRRKTVSKMSEVTRKATGDLGQENVADAEFSEDSGKKKPLTPKISRKESKEKVGEKVLWSPTMRQQQARMKPRVLFTGYKDVQDEKIVTDLGGTVVESACNCTVLVTQSIRRTCKLLAVIGKGMPIVTPNWLAASKLLWSFVDPWDYLVKDVEAEEKYSFSLLQSLRSAAKVRLFEGLELHATKSVKPPPEEMKEIIECSGGIYLDAAPKRYAPEIRIISCPTDKGLWGNFRRVGIPILGTEFILTGLLRHQLLLDDFELK</sequence>
<feature type="compositionally biased region" description="Acidic residues" evidence="6">
    <location>
        <begin position="101"/>
        <end position="113"/>
    </location>
</feature>
<feature type="compositionally biased region" description="Polar residues" evidence="6">
    <location>
        <begin position="1185"/>
        <end position="1194"/>
    </location>
</feature>
<dbReference type="GO" id="GO:0005634">
    <property type="term" value="C:nucleus"/>
    <property type="evidence" value="ECO:0007669"/>
    <property type="project" value="UniProtKB-SubCell"/>
</dbReference>
<feature type="compositionally biased region" description="Basic and acidic residues" evidence="6">
    <location>
        <begin position="122"/>
        <end position="136"/>
    </location>
</feature>
<evidence type="ECO:0000256" key="1">
    <source>
        <dbReference type="ARBA" id="ARBA00004123"/>
    </source>
</evidence>
<evidence type="ECO:0000259" key="7">
    <source>
        <dbReference type="PROSITE" id="PS50172"/>
    </source>
</evidence>
<evidence type="ECO:0000256" key="6">
    <source>
        <dbReference type="SAM" id="MobiDB-lite"/>
    </source>
</evidence>
<feature type="compositionally biased region" description="Basic and acidic residues" evidence="6">
    <location>
        <begin position="1140"/>
        <end position="1150"/>
    </location>
</feature>
<dbReference type="SUPFAM" id="SSF52113">
    <property type="entry name" value="BRCT domain"/>
    <property type="match status" value="1"/>
</dbReference>
<feature type="compositionally biased region" description="Basic and acidic residues" evidence="6">
    <location>
        <begin position="1056"/>
        <end position="1067"/>
    </location>
</feature>
<dbReference type="CDD" id="cd17744">
    <property type="entry name" value="BRCT_MDC1_rpt1"/>
    <property type="match status" value="1"/>
</dbReference>
<accession>A0AAN8XC06</accession>
<feature type="compositionally biased region" description="Polar residues" evidence="6">
    <location>
        <begin position="1480"/>
        <end position="1490"/>
    </location>
</feature>
<dbReference type="PANTHER" id="PTHR23196">
    <property type="entry name" value="PAX TRANSCRIPTION ACTIVATION DOMAIN INTERACTING PROTEIN"/>
    <property type="match status" value="1"/>
</dbReference>
<feature type="compositionally biased region" description="Basic and acidic residues" evidence="6">
    <location>
        <begin position="1297"/>
        <end position="1311"/>
    </location>
</feature>
<keyword evidence="9" id="KW-1185">Reference proteome</keyword>
<feature type="compositionally biased region" description="Basic and acidic residues" evidence="6">
    <location>
        <begin position="979"/>
        <end position="990"/>
    </location>
</feature>
<dbReference type="InterPro" id="IPR001357">
    <property type="entry name" value="BRCT_dom"/>
</dbReference>
<feature type="non-terminal residue" evidence="8">
    <location>
        <position position="1"/>
    </location>
</feature>
<dbReference type="InterPro" id="IPR036420">
    <property type="entry name" value="BRCT_dom_sf"/>
</dbReference>
<gene>
    <name evidence="8" type="ORF">SK128_024035</name>
</gene>
<feature type="compositionally biased region" description="Basic and acidic residues" evidence="6">
    <location>
        <begin position="1365"/>
        <end position="1383"/>
    </location>
</feature>
<evidence type="ECO:0000256" key="5">
    <source>
        <dbReference type="ARBA" id="ARBA00023242"/>
    </source>
</evidence>
<dbReference type="PANTHER" id="PTHR23196:SF34">
    <property type="entry name" value="MEDIATOR OF DNA DAMAGE CHECKPOINT PROTEIN 1"/>
    <property type="match status" value="1"/>
</dbReference>
<feature type="compositionally biased region" description="Basic and acidic residues" evidence="6">
    <location>
        <begin position="1252"/>
        <end position="1284"/>
    </location>
</feature>
<dbReference type="Pfam" id="PF16770">
    <property type="entry name" value="RTT107_BRCT_5"/>
    <property type="match status" value="1"/>
</dbReference>
<comment type="subcellular location">
    <subcellularLocation>
        <location evidence="1">Nucleus</location>
    </subcellularLocation>
</comment>
<evidence type="ECO:0000313" key="9">
    <source>
        <dbReference type="Proteomes" id="UP001381693"/>
    </source>
</evidence>
<dbReference type="PROSITE" id="PS50172">
    <property type="entry name" value="BRCT"/>
    <property type="match status" value="1"/>
</dbReference>
<feature type="compositionally biased region" description="Basic and acidic residues" evidence="6">
    <location>
        <begin position="705"/>
        <end position="727"/>
    </location>
</feature>
<keyword evidence="5" id="KW-0539">Nucleus</keyword>
<feature type="region of interest" description="Disordered" evidence="6">
    <location>
        <begin position="814"/>
        <end position="875"/>
    </location>
</feature>
<feature type="compositionally biased region" description="Low complexity" evidence="6">
    <location>
        <begin position="1340"/>
        <end position="1349"/>
    </location>
</feature>
<proteinExistence type="predicted"/>
<feature type="region of interest" description="Disordered" evidence="6">
    <location>
        <begin position="92"/>
        <end position="146"/>
    </location>
</feature>
<dbReference type="GO" id="GO:0006281">
    <property type="term" value="P:DNA repair"/>
    <property type="evidence" value="ECO:0007669"/>
    <property type="project" value="UniProtKB-KW"/>
</dbReference>
<feature type="region of interest" description="Disordered" evidence="6">
    <location>
        <begin position="251"/>
        <end position="333"/>
    </location>
</feature>
<feature type="compositionally biased region" description="Polar residues" evidence="6">
    <location>
        <begin position="1558"/>
        <end position="1571"/>
    </location>
</feature>
<dbReference type="Gene3D" id="3.40.50.10190">
    <property type="entry name" value="BRCT domain"/>
    <property type="match status" value="2"/>
</dbReference>
<evidence type="ECO:0000313" key="8">
    <source>
        <dbReference type="EMBL" id="KAK7081436.1"/>
    </source>
</evidence>
<feature type="compositionally biased region" description="Basic and acidic residues" evidence="6">
    <location>
        <begin position="1630"/>
        <end position="1649"/>
    </location>
</feature>
<feature type="compositionally biased region" description="Polar residues" evidence="6">
    <location>
        <begin position="309"/>
        <end position="333"/>
    </location>
</feature>
<feature type="compositionally biased region" description="Low complexity" evidence="6">
    <location>
        <begin position="1211"/>
        <end position="1222"/>
    </location>
</feature>
<feature type="compositionally biased region" description="Basic and acidic residues" evidence="6">
    <location>
        <begin position="22"/>
        <end position="39"/>
    </location>
</feature>
<evidence type="ECO:0000256" key="3">
    <source>
        <dbReference type="ARBA" id="ARBA00022763"/>
    </source>
</evidence>
<feature type="compositionally biased region" description="Basic and acidic residues" evidence="6">
    <location>
        <begin position="1008"/>
        <end position="1022"/>
    </location>
</feature>
<feature type="compositionally biased region" description="Polar residues" evidence="6">
    <location>
        <begin position="251"/>
        <end position="277"/>
    </location>
</feature>
<feature type="compositionally biased region" description="Basic and acidic residues" evidence="6">
    <location>
        <begin position="828"/>
        <end position="841"/>
    </location>
</feature>
<dbReference type="Proteomes" id="UP001381693">
    <property type="component" value="Unassembled WGS sequence"/>
</dbReference>
<dbReference type="EMBL" id="JAXCGZ010004906">
    <property type="protein sequence ID" value="KAK7081436.1"/>
    <property type="molecule type" value="Genomic_DNA"/>
</dbReference>
<feature type="domain" description="BRCT" evidence="7">
    <location>
        <begin position="1761"/>
        <end position="1825"/>
    </location>
</feature>
<dbReference type="Pfam" id="PF16589">
    <property type="entry name" value="BRCT_2"/>
    <property type="match status" value="1"/>
</dbReference>
<keyword evidence="4" id="KW-0234">DNA repair</keyword>
<evidence type="ECO:0000256" key="4">
    <source>
        <dbReference type="ARBA" id="ARBA00023204"/>
    </source>
</evidence>
<feature type="compositionally biased region" description="Basic and acidic residues" evidence="6">
    <location>
        <begin position="630"/>
        <end position="639"/>
    </location>
</feature>
<comment type="caution">
    <text evidence="8">The sequence shown here is derived from an EMBL/GenBank/DDBJ whole genome shotgun (WGS) entry which is preliminary data.</text>
</comment>
<feature type="compositionally biased region" description="Polar residues" evidence="6">
    <location>
        <begin position="991"/>
        <end position="1002"/>
    </location>
</feature>
<feature type="compositionally biased region" description="Polar residues" evidence="6">
    <location>
        <begin position="815"/>
        <end position="827"/>
    </location>
</feature>
<feature type="region of interest" description="Disordered" evidence="6">
    <location>
        <begin position="509"/>
        <end position="531"/>
    </location>
</feature>
<feature type="compositionally biased region" description="Low complexity" evidence="6">
    <location>
        <begin position="1464"/>
        <end position="1473"/>
    </location>
</feature>
<protein>
    <recommendedName>
        <fullName evidence="7">BRCT domain-containing protein</fullName>
    </recommendedName>
</protein>
<feature type="compositionally biased region" description="Basic and acidic residues" evidence="6">
    <location>
        <begin position="682"/>
        <end position="693"/>
    </location>
</feature>